<accession>A0A975BXN7</accession>
<protein>
    <submittedName>
        <fullName evidence="1">Uncharacterized protein</fullName>
    </submittedName>
</protein>
<reference evidence="1" key="1">
    <citation type="journal article" date="2021" name="Microb. Physiol.">
        <title>Proteogenomic Insights into the Physiology of Marine, Sulfate-Reducing, Filamentous Desulfonema limicola and Desulfonema magnum.</title>
        <authorList>
            <person name="Schnaars V."/>
            <person name="Wohlbrand L."/>
            <person name="Scheve S."/>
            <person name="Hinrichs C."/>
            <person name="Reinhardt R."/>
            <person name="Rabus R."/>
        </authorList>
    </citation>
    <scope>NUCLEOTIDE SEQUENCE</scope>
    <source>
        <strain evidence="1">4be13</strain>
    </source>
</reference>
<dbReference type="KEGG" id="dmm:dnm_093480"/>
<sequence>MSADFRGCLVKKVRNGKKMQLTINVSSLLPNEKILRLITEIEEIFVREGISCEIEKKNVRT</sequence>
<evidence type="ECO:0000313" key="1">
    <source>
        <dbReference type="EMBL" id="QTA93247.1"/>
    </source>
</evidence>
<evidence type="ECO:0000313" key="2">
    <source>
        <dbReference type="Proteomes" id="UP000663722"/>
    </source>
</evidence>
<organism evidence="1 2">
    <name type="scientific">Desulfonema magnum</name>
    <dbReference type="NCBI Taxonomy" id="45655"/>
    <lineage>
        <taxon>Bacteria</taxon>
        <taxon>Pseudomonadati</taxon>
        <taxon>Thermodesulfobacteriota</taxon>
        <taxon>Desulfobacteria</taxon>
        <taxon>Desulfobacterales</taxon>
        <taxon>Desulfococcaceae</taxon>
        <taxon>Desulfonema</taxon>
    </lineage>
</organism>
<name>A0A975BXN7_9BACT</name>
<dbReference type="AlphaFoldDB" id="A0A975BXN7"/>
<gene>
    <name evidence="1" type="ORF">dnm_093480</name>
</gene>
<proteinExistence type="predicted"/>
<dbReference type="EMBL" id="CP061800">
    <property type="protein sequence ID" value="QTA93247.1"/>
    <property type="molecule type" value="Genomic_DNA"/>
</dbReference>
<keyword evidence="2" id="KW-1185">Reference proteome</keyword>
<dbReference type="Proteomes" id="UP000663722">
    <property type="component" value="Chromosome"/>
</dbReference>